<protein>
    <submittedName>
        <fullName evidence="2">Uncharacterized protein</fullName>
    </submittedName>
</protein>
<reference evidence="2 3" key="1">
    <citation type="journal article" date="2012" name="J. Bacteriol.">
        <title>Draft Genome Sequence of the Purple Photosynthetic Bacterium Phaeospirillum molischianum DSM120, a Particularly Versatile Bacterium.</title>
        <authorList>
            <person name="Duquesne K."/>
            <person name="Prima V."/>
            <person name="Ji B."/>
            <person name="Rouy Z."/>
            <person name="Medigue C."/>
            <person name="Talla E."/>
            <person name="Sturgis J.N."/>
        </authorList>
    </citation>
    <scope>NUCLEOTIDE SEQUENCE [LARGE SCALE GENOMIC DNA]</scope>
    <source>
        <strain evidence="3">DSM120</strain>
    </source>
</reference>
<accession>H8FS22</accession>
<dbReference type="AlphaFoldDB" id="H8FS22"/>
<dbReference type="Gene3D" id="1.25.40.10">
    <property type="entry name" value="Tetratricopeptide repeat domain"/>
    <property type="match status" value="1"/>
</dbReference>
<evidence type="ECO:0000313" key="2">
    <source>
        <dbReference type="EMBL" id="CCG41160.1"/>
    </source>
</evidence>
<feature type="compositionally biased region" description="Gly residues" evidence="1">
    <location>
        <begin position="180"/>
        <end position="190"/>
    </location>
</feature>
<dbReference type="SUPFAM" id="SSF48452">
    <property type="entry name" value="TPR-like"/>
    <property type="match status" value="1"/>
</dbReference>
<evidence type="ECO:0000256" key="1">
    <source>
        <dbReference type="SAM" id="MobiDB-lite"/>
    </source>
</evidence>
<evidence type="ECO:0000313" key="3">
    <source>
        <dbReference type="Proteomes" id="UP000004169"/>
    </source>
</evidence>
<dbReference type="Proteomes" id="UP000004169">
    <property type="component" value="Unassembled WGS sequence"/>
</dbReference>
<keyword evidence="3" id="KW-1185">Reference proteome</keyword>
<proteinExistence type="predicted"/>
<feature type="compositionally biased region" description="Low complexity" evidence="1">
    <location>
        <begin position="264"/>
        <end position="274"/>
    </location>
</feature>
<dbReference type="EMBL" id="CAHP01000019">
    <property type="protein sequence ID" value="CCG41160.1"/>
    <property type="molecule type" value="Genomic_DNA"/>
</dbReference>
<name>H8FS22_MAGML</name>
<gene>
    <name evidence="2" type="ORF">PHAMO_260027</name>
</gene>
<feature type="region of interest" description="Disordered" evidence="1">
    <location>
        <begin position="114"/>
        <end position="284"/>
    </location>
</feature>
<dbReference type="InterPro" id="IPR011990">
    <property type="entry name" value="TPR-like_helical_dom_sf"/>
</dbReference>
<sequence length="284" mass="29685">MHLRQAQVLRESGAGAQAALVAAQIVGRWPDWGEGWLLRGQIEQDRNQPEAALNCFAQAQGHDPALIAASLARSRLMLALGQAEAAADLMDSVLREAPDHAAARKQLAWALIGQHRGGGRPPASPCPAATHLPCRRSVDRPVNRAPPDGPVDHRPAGRPPGQEVGANRLRRPAALRRPGTGRGQPTGGGRTLPHAAAPSPGLARRPRHGQFCPSGIEPDGRSRTPCRTGGGPGPQRCRILAVPRPCAPSPKPARRGGGRPAPRPCSSAAPQRRAGTARLGSGDG</sequence>
<comment type="caution">
    <text evidence="2">The sequence shown here is derived from an EMBL/GenBank/DDBJ whole genome shotgun (WGS) entry which is preliminary data.</text>
</comment>
<organism evidence="2 3">
    <name type="scientific">Magnetospirillum molischianum DSM 120</name>
    <dbReference type="NCBI Taxonomy" id="1150626"/>
    <lineage>
        <taxon>Bacteria</taxon>
        <taxon>Pseudomonadati</taxon>
        <taxon>Pseudomonadota</taxon>
        <taxon>Alphaproteobacteria</taxon>
        <taxon>Rhodospirillales</taxon>
        <taxon>Rhodospirillaceae</taxon>
        <taxon>Magnetospirillum</taxon>
    </lineage>
</organism>
<dbReference type="STRING" id="1150626.PHAMO_260027"/>